<gene>
    <name evidence="1" type="ORF">SeMB42_g06513</name>
</gene>
<proteinExistence type="predicted"/>
<dbReference type="AlphaFoldDB" id="A0A507CI31"/>
<protein>
    <submittedName>
        <fullName evidence="1">Uncharacterized protein</fullName>
    </submittedName>
</protein>
<dbReference type="VEuPathDB" id="FungiDB:SeMB42_g06513"/>
<evidence type="ECO:0000313" key="1">
    <source>
        <dbReference type="EMBL" id="TPX39019.1"/>
    </source>
</evidence>
<dbReference type="EMBL" id="QEAN01000372">
    <property type="protein sequence ID" value="TPX39019.1"/>
    <property type="molecule type" value="Genomic_DNA"/>
</dbReference>
<sequence length="51" mass="6267">ILDGPPCRWYLSLLHRARDSMWFPQHHHRNVRRAIDWKLRTIRSEMPGMKT</sequence>
<accession>A0A507CI31</accession>
<keyword evidence="2" id="KW-1185">Reference proteome</keyword>
<reference evidence="1 2" key="1">
    <citation type="journal article" date="2019" name="Sci. Rep.">
        <title>Comparative genomics of chytrid fungi reveal insights into the obligate biotrophic and pathogenic lifestyle of Synchytrium endobioticum.</title>
        <authorList>
            <person name="van de Vossenberg B.T.L.H."/>
            <person name="Warris S."/>
            <person name="Nguyen H.D.T."/>
            <person name="van Gent-Pelzer M.P.E."/>
            <person name="Joly D.L."/>
            <person name="van de Geest H.C."/>
            <person name="Bonants P.J.M."/>
            <person name="Smith D.S."/>
            <person name="Levesque C.A."/>
            <person name="van der Lee T.A.J."/>
        </authorList>
    </citation>
    <scope>NUCLEOTIDE SEQUENCE [LARGE SCALE GENOMIC DNA]</scope>
    <source>
        <strain evidence="1 2">MB42</strain>
    </source>
</reference>
<comment type="caution">
    <text evidence="1">The sequence shown here is derived from an EMBL/GenBank/DDBJ whole genome shotgun (WGS) entry which is preliminary data.</text>
</comment>
<name>A0A507CI31_9FUNG</name>
<evidence type="ECO:0000313" key="2">
    <source>
        <dbReference type="Proteomes" id="UP000317494"/>
    </source>
</evidence>
<feature type="non-terminal residue" evidence="1">
    <location>
        <position position="1"/>
    </location>
</feature>
<organism evidence="1 2">
    <name type="scientific">Synchytrium endobioticum</name>
    <dbReference type="NCBI Taxonomy" id="286115"/>
    <lineage>
        <taxon>Eukaryota</taxon>
        <taxon>Fungi</taxon>
        <taxon>Fungi incertae sedis</taxon>
        <taxon>Chytridiomycota</taxon>
        <taxon>Chytridiomycota incertae sedis</taxon>
        <taxon>Chytridiomycetes</taxon>
        <taxon>Synchytriales</taxon>
        <taxon>Synchytriaceae</taxon>
        <taxon>Synchytrium</taxon>
    </lineage>
</organism>
<dbReference type="Proteomes" id="UP000317494">
    <property type="component" value="Unassembled WGS sequence"/>
</dbReference>